<comment type="pathway">
    <text evidence="1 7">Metabolic intermediate biosynthesis; chorismate biosynthesis; chorismate from D-erythrose 4-phosphate and phosphoenolpyruvate: step 6/7.</text>
</comment>
<dbReference type="AlphaFoldDB" id="A0A7T0C2A6"/>
<evidence type="ECO:0000256" key="3">
    <source>
        <dbReference type="ARBA" id="ARBA00022605"/>
    </source>
</evidence>
<keyword evidence="4 7" id="KW-0808">Transferase</keyword>
<dbReference type="CDD" id="cd01556">
    <property type="entry name" value="EPSP_synthase"/>
    <property type="match status" value="1"/>
</dbReference>
<dbReference type="HAMAP" id="MF_00210">
    <property type="entry name" value="EPSP_synth"/>
    <property type="match status" value="1"/>
</dbReference>
<feature type="binding site" evidence="7">
    <location>
        <position position="380"/>
    </location>
    <ligand>
        <name>phosphoenolpyruvate</name>
        <dbReference type="ChEBI" id="CHEBI:58702"/>
    </ligand>
</feature>
<feature type="binding site" evidence="7">
    <location>
        <position position="20"/>
    </location>
    <ligand>
        <name>phosphoenolpyruvate</name>
        <dbReference type="ChEBI" id="CHEBI:58702"/>
    </ligand>
</feature>
<keyword evidence="3 7" id="KW-0028">Amino-acid biosynthesis</keyword>
<dbReference type="GO" id="GO:0008652">
    <property type="term" value="P:amino acid biosynthetic process"/>
    <property type="evidence" value="ECO:0007669"/>
    <property type="project" value="UniProtKB-KW"/>
</dbReference>
<dbReference type="InterPro" id="IPR006264">
    <property type="entry name" value="EPSP_synthase"/>
</dbReference>
<feature type="binding site" evidence="7">
    <location>
        <position position="25"/>
    </location>
    <ligand>
        <name>3-phosphoshikimate</name>
        <dbReference type="ChEBI" id="CHEBI:145989"/>
    </ligand>
</feature>
<dbReference type="Proteomes" id="UP000594464">
    <property type="component" value="Chromosome"/>
</dbReference>
<feature type="binding site" evidence="7">
    <location>
        <position position="335"/>
    </location>
    <ligand>
        <name>3-phosphoshikimate</name>
        <dbReference type="ChEBI" id="CHEBI:145989"/>
    </ligand>
</feature>
<dbReference type="GO" id="GO:0009423">
    <property type="term" value="P:chorismate biosynthetic process"/>
    <property type="evidence" value="ECO:0007669"/>
    <property type="project" value="UniProtKB-UniRule"/>
</dbReference>
<evidence type="ECO:0000256" key="1">
    <source>
        <dbReference type="ARBA" id="ARBA00004811"/>
    </source>
</evidence>
<feature type="binding site" evidence="7">
    <location>
        <position position="91"/>
    </location>
    <ligand>
        <name>phosphoenolpyruvate</name>
        <dbReference type="ChEBI" id="CHEBI:58702"/>
    </ligand>
</feature>
<feature type="binding site" evidence="7">
    <location>
        <position position="166"/>
    </location>
    <ligand>
        <name>3-phosphoshikimate</name>
        <dbReference type="ChEBI" id="CHEBI:145989"/>
    </ligand>
</feature>
<reference evidence="10" key="1">
    <citation type="submission" date="2020-02" db="EMBL/GenBank/DDBJ databases">
        <title>Genomic and physiological characterization of two novel Nitrospinaceae genera.</title>
        <authorList>
            <person name="Mueller A.J."/>
            <person name="Jung M.-Y."/>
            <person name="Strachan C.R."/>
            <person name="Herbold C.W."/>
            <person name="Kirkegaard R.H."/>
            <person name="Daims H."/>
        </authorList>
    </citation>
    <scope>NUCLEOTIDE SEQUENCE [LARGE SCALE GENOMIC DNA]</scope>
</reference>
<evidence type="ECO:0000256" key="2">
    <source>
        <dbReference type="ARBA" id="ARBA00009948"/>
    </source>
</evidence>
<dbReference type="EC" id="2.5.1.19" evidence="7"/>
<feature type="binding site" evidence="7">
    <location>
        <position position="405"/>
    </location>
    <ligand>
        <name>phosphoenolpyruvate</name>
        <dbReference type="ChEBI" id="CHEBI:58702"/>
    </ligand>
</feature>
<feature type="binding site" evidence="7">
    <location>
        <position position="119"/>
    </location>
    <ligand>
        <name>phosphoenolpyruvate</name>
        <dbReference type="ChEBI" id="CHEBI:58702"/>
    </ligand>
</feature>
<evidence type="ECO:0000256" key="6">
    <source>
        <dbReference type="ARBA" id="ARBA00044633"/>
    </source>
</evidence>
<feature type="binding site" evidence="7">
    <location>
        <position position="167"/>
    </location>
    <ligand>
        <name>3-phosphoshikimate</name>
        <dbReference type="ChEBI" id="CHEBI:145989"/>
    </ligand>
</feature>
<feature type="binding site" evidence="7">
    <location>
        <position position="331"/>
    </location>
    <ligand>
        <name>3-phosphoshikimate</name>
        <dbReference type="ChEBI" id="CHEBI:145989"/>
    </ligand>
</feature>
<dbReference type="InterPro" id="IPR013792">
    <property type="entry name" value="RNA3'P_cycl/enolpyr_Trfase_a/b"/>
</dbReference>
<evidence type="ECO:0000256" key="4">
    <source>
        <dbReference type="ARBA" id="ARBA00022679"/>
    </source>
</evidence>
<feature type="binding site" evidence="7">
    <location>
        <position position="20"/>
    </location>
    <ligand>
        <name>3-phosphoshikimate</name>
        <dbReference type="ChEBI" id="CHEBI:145989"/>
    </ligand>
</feature>
<feature type="binding site" evidence="7">
    <location>
        <position position="165"/>
    </location>
    <ligand>
        <name>3-phosphoshikimate</name>
        <dbReference type="ChEBI" id="CHEBI:145989"/>
    </ligand>
</feature>
<organism evidence="9 10">
    <name type="scientific">Candidatus Nitrohelix vancouverensis</name>
    <dbReference type="NCBI Taxonomy" id="2705534"/>
    <lineage>
        <taxon>Bacteria</taxon>
        <taxon>Pseudomonadati</taxon>
        <taxon>Nitrospinota/Tectimicrobiota group</taxon>
        <taxon>Nitrospinota</taxon>
        <taxon>Nitrospinia</taxon>
        <taxon>Nitrospinales</taxon>
        <taxon>Nitrospinaceae</taxon>
        <taxon>Candidatus Nitrohelix</taxon>
    </lineage>
</organism>
<dbReference type="NCBIfam" id="TIGR01356">
    <property type="entry name" value="aroA"/>
    <property type="match status" value="1"/>
</dbReference>
<dbReference type="EMBL" id="CP048620">
    <property type="protein sequence ID" value="QPJ65226.1"/>
    <property type="molecule type" value="Genomic_DNA"/>
</dbReference>
<gene>
    <name evidence="7 9" type="primary">aroA</name>
    <name evidence="9" type="ORF">G3M78_07410</name>
</gene>
<dbReference type="GO" id="GO:0003866">
    <property type="term" value="F:3-phosphoshikimate 1-carboxyvinyltransferase activity"/>
    <property type="evidence" value="ECO:0007669"/>
    <property type="project" value="UniProtKB-UniRule"/>
</dbReference>
<sequence>MIEIKPAQNINAVIACPGSKSYTNRALLIAALAEGVSLLSHPLFSDDTHYMSTALNQFGVTVEKHTSAFRVAGNGGRLNAPQETISVGNAGTAMRFLTTFAALAPGPSCLDGSERMRERPIRDLLDALNAMGVKAVSVNDNGCPPLQIAGGGVPGGEIHIAGDKSSQYLTSLLLSSPCFETGAVIHINGDLTSKSYALITLDIMKAFGVTVENESFQTFRVAAGQRYKARDYLVEGDFSSASYFFAAAAITGGKATVERLNPDSVQGDKEFLNALQQMGCEIQTGENKITVIGKPLRGIDINMNNMPDVAQTLAVVALFAKGVTRITGIGNLRIKETDRIAALSQELSRLGASVEAGDDFLNIIPGNYRGAAIETYDDHRMAMSFALAGLAIPGVKIINPQCVEKSFPDFFERFNELYDES</sequence>
<dbReference type="UniPathway" id="UPA00053">
    <property type="reaction ID" value="UER00089"/>
</dbReference>
<dbReference type="PROSITE" id="PS00885">
    <property type="entry name" value="EPSP_SYNTHASE_2"/>
    <property type="match status" value="1"/>
</dbReference>
<feature type="binding site" evidence="7">
    <location>
        <position position="167"/>
    </location>
    <ligand>
        <name>phosphoenolpyruvate</name>
        <dbReference type="ChEBI" id="CHEBI:58702"/>
    </ligand>
</feature>
<dbReference type="KEGG" id="nva:G3M78_07410"/>
<feature type="domain" description="Enolpyruvate transferase" evidence="8">
    <location>
        <begin position="5"/>
        <end position="413"/>
    </location>
</feature>
<dbReference type="InterPro" id="IPR001986">
    <property type="entry name" value="Enolpyruvate_Tfrase_dom"/>
</dbReference>
<accession>A0A7T0C2A6</accession>
<comment type="subcellular location">
    <subcellularLocation>
        <location evidence="7">Cytoplasm</location>
    </subcellularLocation>
</comment>
<comment type="function">
    <text evidence="7">Catalyzes the transfer of the enolpyruvyl moiety of phosphoenolpyruvate (PEP) to the 5-hydroxyl of shikimate-3-phosphate (S3P) to produce enolpyruvyl shikimate-3-phosphate and inorganic phosphate.</text>
</comment>
<comment type="subunit">
    <text evidence="7">Monomer.</text>
</comment>
<dbReference type="PANTHER" id="PTHR21090">
    <property type="entry name" value="AROM/DEHYDROQUINATE SYNTHASE"/>
    <property type="match status" value="1"/>
</dbReference>
<comment type="similarity">
    <text evidence="2 7">Belongs to the EPSP synthase family.</text>
</comment>
<dbReference type="SUPFAM" id="SSF55205">
    <property type="entry name" value="EPT/RTPC-like"/>
    <property type="match status" value="1"/>
</dbReference>
<dbReference type="Pfam" id="PF00275">
    <property type="entry name" value="EPSP_synthase"/>
    <property type="match status" value="1"/>
</dbReference>
<feature type="binding site" evidence="7">
    <location>
        <position position="339"/>
    </location>
    <ligand>
        <name>phosphoenolpyruvate</name>
        <dbReference type="ChEBI" id="CHEBI:58702"/>
    </ligand>
</feature>
<dbReference type="PANTHER" id="PTHR21090:SF5">
    <property type="entry name" value="PENTAFUNCTIONAL AROM POLYPEPTIDE"/>
    <property type="match status" value="1"/>
</dbReference>
<dbReference type="PROSITE" id="PS00104">
    <property type="entry name" value="EPSP_SYNTHASE_1"/>
    <property type="match status" value="1"/>
</dbReference>
<proteinExistence type="inferred from homology"/>
<evidence type="ECO:0000259" key="8">
    <source>
        <dbReference type="Pfam" id="PF00275"/>
    </source>
</evidence>
<feature type="binding site" evidence="7">
    <location>
        <position position="308"/>
    </location>
    <ligand>
        <name>3-phosphoshikimate</name>
        <dbReference type="ChEBI" id="CHEBI:145989"/>
    </ligand>
</feature>
<comment type="catalytic activity">
    <reaction evidence="6">
        <text>3-phosphoshikimate + phosphoenolpyruvate = 5-O-(1-carboxyvinyl)-3-phosphoshikimate + phosphate</text>
        <dbReference type="Rhea" id="RHEA:21256"/>
        <dbReference type="ChEBI" id="CHEBI:43474"/>
        <dbReference type="ChEBI" id="CHEBI:57701"/>
        <dbReference type="ChEBI" id="CHEBI:58702"/>
        <dbReference type="ChEBI" id="CHEBI:145989"/>
        <dbReference type="EC" id="2.5.1.19"/>
    </reaction>
    <physiologicalReaction direction="left-to-right" evidence="6">
        <dbReference type="Rhea" id="RHEA:21257"/>
    </physiologicalReaction>
</comment>
<dbReference type="GO" id="GO:0005737">
    <property type="term" value="C:cytoplasm"/>
    <property type="evidence" value="ECO:0007669"/>
    <property type="project" value="UniProtKB-SubCell"/>
</dbReference>
<evidence type="ECO:0000313" key="9">
    <source>
        <dbReference type="EMBL" id="QPJ65226.1"/>
    </source>
</evidence>
<evidence type="ECO:0000256" key="7">
    <source>
        <dbReference type="HAMAP-Rule" id="MF_00210"/>
    </source>
</evidence>
<dbReference type="PIRSF" id="PIRSF000505">
    <property type="entry name" value="EPSPS"/>
    <property type="match status" value="1"/>
</dbReference>
<keyword evidence="7" id="KW-0963">Cytoplasm</keyword>
<dbReference type="Gene3D" id="3.65.10.10">
    <property type="entry name" value="Enolpyruvate transferase domain"/>
    <property type="match status" value="2"/>
</dbReference>
<feature type="active site" description="Proton acceptor" evidence="7">
    <location>
        <position position="308"/>
    </location>
</feature>
<evidence type="ECO:0000256" key="5">
    <source>
        <dbReference type="ARBA" id="ARBA00023141"/>
    </source>
</evidence>
<name>A0A7T0C2A6_9BACT</name>
<dbReference type="InterPro" id="IPR023193">
    <property type="entry name" value="EPSP_synthase_CS"/>
</dbReference>
<evidence type="ECO:0000313" key="10">
    <source>
        <dbReference type="Proteomes" id="UP000594464"/>
    </source>
</evidence>
<dbReference type="InterPro" id="IPR036968">
    <property type="entry name" value="Enolpyruvate_Tfrase_sf"/>
</dbReference>
<keyword evidence="5 7" id="KW-0057">Aromatic amino acid biosynthesis</keyword>
<feature type="binding site" evidence="7">
    <location>
        <position position="21"/>
    </location>
    <ligand>
        <name>3-phosphoshikimate</name>
        <dbReference type="ChEBI" id="CHEBI:145989"/>
    </ligand>
</feature>
<protein>
    <recommendedName>
        <fullName evidence="7">3-phosphoshikimate 1-carboxyvinyltransferase</fullName>
        <ecNumber evidence="7">2.5.1.19</ecNumber>
    </recommendedName>
    <alternativeName>
        <fullName evidence="7">5-enolpyruvylshikimate-3-phosphate synthase</fullName>
        <shortName evidence="7">EPSP synthase</shortName>
        <shortName evidence="7">EPSPS</shortName>
    </alternativeName>
</protein>
<dbReference type="GO" id="GO:0009073">
    <property type="term" value="P:aromatic amino acid family biosynthetic process"/>
    <property type="evidence" value="ECO:0007669"/>
    <property type="project" value="UniProtKB-KW"/>
</dbReference>
<feature type="binding site" evidence="7">
    <location>
        <position position="193"/>
    </location>
    <ligand>
        <name>3-phosphoshikimate</name>
        <dbReference type="ChEBI" id="CHEBI:145989"/>
    </ligand>
</feature>
<dbReference type="PROSITE" id="PS51257">
    <property type="entry name" value="PROKAR_LIPOPROTEIN"/>
    <property type="match status" value="1"/>
</dbReference>